<dbReference type="GO" id="GO:0015179">
    <property type="term" value="F:L-amino acid transmembrane transporter activity"/>
    <property type="evidence" value="ECO:0007669"/>
    <property type="project" value="TreeGrafter"/>
</dbReference>
<dbReference type="Pfam" id="PF01490">
    <property type="entry name" value="Aa_trans"/>
    <property type="match status" value="1"/>
</dbReference>
<evidence type="ECO:0000313" key="7">
    <source>
        <dbReference type="EMBL" id="GBG29564.1"/>
    </source>
</evidence>
<evidence type="ECO:0000259" key="6">
    <source>
        <dbReference type="Pfam" id="PF01490"/>
    </source>
</evidence>
<dbReference type="InterPro" id="IPR013057">
    <property type="entry name" value="AA_transpt_TM"/>
</dbReference>
<organism evidence="7 8">
    <name type="scientific">Hondaea fermentalgiana</name>
    <dbReference type="NCBI Taxonomy" id="2315210"/>
    <lineage>
        <taxon>Eukaryota</taxon>
        <taxon>Sar</taxon>
        <taxon>Stramenopiles</taxon>
        <taxon>Bigyra</taxon>
        <taxon>Labyrinthulomycetes</taxon>
        <taxon>Thraustochytrida</taxon>
        <taxon>Thraustochytriidae</taxon>
        <taxon>Hondaea</taxon>
    </lineage>
</organism>
<dbReference type="PANTHER" id="PTHR22950:SF349">
    <property type="entry name" value="AMINO ACID TRANSPORTER TRANSMEMBRANE DOMAIN-CONTAINING PROTEIN"/>
    <property type="match status" value="1"/>
</dbReference>
<evidence type="ECO:0000256" key="2">
    <source>
        <dbReference type="ARBA" id="ARBA00022692"/>
    </source>
</evidence>
<feature type="transmembrane region" description="Helical" evidence="5">
    <location>
        <begin position="94"/>
        <end position="116"/>
    </location>
</feature>
<feature type="transmembrane region" description="Helical" evidence="5">
    <location>
        <begin position="400"/>
        <end position="424"/>
    </location>
</feature>
<feature type="transmembrane region" description="Helical" evidence="5">
    <location>
        <begin position="172"/>
        <end position="192"/>
    </location>
</feature>
<comment type="caution">
    <text evidence="7">The sequence shown here is derived from an EMBL/GenBank/DDBJ whole genome shotgun (WGS) entry which is preliminary data.</text>
</comment>
<proteinExistence type="predicted"/>
<feature type="transmembrane region" description="Helical" evidence="5">
    <location>
        <begin position="243"/>
        <end position="264"/>
    </location>
</feature>
<keyword evidence="4 5" id="KW-0472">Membrane</keyword>
<dbReference type="Proteomes" id="UP000241890">
    <property type="component" value="Unassembled WGS sequence"/>
</dbReference>
<feature type="transmembrane region" description="Helical" evidence="5">
    <location>
        <begin position="204"/>
        <end position="223"/>
    </location>
</feature>
<feature type="transmembrane region" description="Helical" evidence="5">
    <location>
        <begin position="284"/>
        <end position="308"/>
    </location>
</feature>
<dbReference type="GO" id="GO:0005774">
    <property type="term" value="C:vacuolar membrane"/>
    <property type="evidence" value="ECO:0007669"/>
    <property type="project" value="TreeGrafter"/>
</dbReference>
<dbReference type="AlphaFoldDB" id="A0A2R5GNW3"/>
<evidence type="ECO:0000313" key="8">
    <source>
        <dbReference type="Proteomes" id="UP000241890"/>
    </source>
</evidence>
<accession>A0A2R5GNW3</accession>
<dbReference type="EMBL" id="BEYU01000060">
    <property type="protein sequence ID" value="GBG29564.1"/>
    <property type="molecule type" value="Genomic_DNA"/>
</dbReference>
<evidence type="ECO:0000256" key="4">
    <source>
        <dbReference type="ARBA" id="ARBA00023136"/>
    </source>
</evidence>
<feature type="transmembrane region" description="Helical" evidence="5">
    <location>
        <begin position="436"/>
        <end position="455"/>
    </location>
</feature>
<feature type="domain" description="Amino acid transporter transmembrane" evidence="6">
    <location>
        <begin position="14"/>
        <end position="453"/>
    </location>
</feature>
<keyword evidence="8" id="KW-1185">Reference proteome</keyword>
<evidence type="ECO:0000256" key="5">
    <source>
        <dbReference type="SAM" id="Phobius"/>
    </source>
</evidence>
<feature type="transmembrane region" description="Helical" evidence="5">
    <location>
        <begin position="140"/>
        <end position="160"/>
    </location>
</feature>
<dbReference type="InParanoid" id="A0A2R5GNW3"/>
<feature type="transmembrane region" description="Helical" evidence="5">
    <location>
        <begin position="377"/>
        <end position="394"/>
    </location>
</feature>
<evidence type="ECO:0000256" key="3">
    <source>
        <dbReference type="ARBA" id="ARBA00022989"/>
    </source>
</evidence>
<protein>
    <submittedName>
        <fullName evidence="7">Amino acid transporter AVT3B</fullName>
    </submittedName>
</protein>
<dbReference type="PANTHER" id="PTHR22950">
    <property type="entry name" value="AMINO ACID TRANSPORTER"/>
    <property type="match status" value="1"/>
</dbReference>
<gene>
    <name evidence="7" type="ORF">FCC1311_057852</name>
</gene>
<comment type="subcellular location">
    <subcellularLocation>
        <location evidence="1">Membrane</location>
        <topology evidence="1">Multi-pass membrane protein</topology>
    </subcellularLocation>
</comment>
<name>A0A2R5GNW3_9STRA</name>
<evidence type="ECO:0000256" key="1">
    <source>
        <dbReference type="ARBA" id="ARBA00004141"/>
    </source>
</evidence>
<reference evidence="7 8" key="1">
    <citation type="submission" date="2017-12" db="EMBL/GenBank/DDBJ databases">
        <title>Sequencing, de novo assembly and annotation of complete genome of a new Thraustochytrid species, strain FCC1311.</title>
        <authorList>
            <person name="Sedici K."/>
            <person name="Godart F."/>
            <person name="Aiese Cigliano R."/>
            <person name="Sanseverino W."/>
            <person name="Barakat M."/>
            <person name="Ortet P."/>
            <person name="Marechal E."/>
            <person name="Cagnac O."/>
            <person name="Amato A."/>
        </authorList>
    </citation>
    <scope>NUCLEOTIDE SEQUENCE [LARGE SCALE GENOMIC DNA]</scope>
</reference>
<keyword evidence="2 5" id="KW-0812">Transmembrane</keyword>
<feature type="transmembrane region" description="Helical" evidence="5">
    <location>
        <begin position="35"/>
        <end position="52"/>
    </location>
</feature>
<keyword evidence="3 5" id="KW-1133">Transmembrane helix</keyword>
<sequence length="463" mass="50098">MGLKKYKTPEFGLMFKSVVGSGAFALPYAMREAGVLGGSIVVLVVAAFSVETTKQLIKSAGSASEEYRRRTELDNLKRSEIGFTQVADVALGKWAWIVSVSIFAAQFCAVATYFVFFDTTLSPMLGYLIYGEDRNGPHHVLVRNVLLLVLVAIQVGLAMAPDPSFLQNTSKFGNIIFMVSLGFIVVFSAWYAPPTLANVHAFETGNGIVMAFGVTCFTLAAPAESLGIYSTASTKGRKKFEEIVNAAYAAAILLYLFVAVYSYACFGKDTEQIIFTNLTASHSVLGYLIQTLMSAMLCCNFPLSFFPVHQMVEQTFKLESETYKPGLGFKVARIGHSTRMDPTERSKLIESISSQESQSSAESDDDDGTSALTTSQIISRTVLVLATGVLAWLAGDKFAMISTVGGAFTAVIAFILPPIMNMRLHGGWSAQSWPRIVLNICIIAVGCWGGAQSLYDGVKGLMK</sequence>